<feature type="domain" description="ABC transporter" evidence="7">
    <location>
        <begin position="10"/>
        <end position="241"/>
    </location>
</feature>
<dbReference type="PANTHER" id="PTHR42711:SF5">
    <property type="entry name" value="ABC TRANSPORTER ATP-BINDING PROTEIN NATA"/>
    <property type="match status" value="1"/>
</dbReference>
<dbReference type="PROSITE" id="PS50893">
    <property type="entry name" value="ABC_TRANSPORTER_2"/>
    <property type="match status" value="1"/>
</dbReference>
<dbReference type="GO" id="GO:0005524">
    <property type="term" value="F:ATP binding"/>
    <property type="evidence" value="ECO:0007669"/>
    <property type="project" value="UniProtKB-KW"/>
</dbReference>
<comment type="caution">
    <text evidence="8">The sequence shown here is derived from an EMBL/GenBank/DDBJ whole genome shotgun (WGS) entry which is preliminary data.</text>
</comment>
<dbReference type="GO" id="GO:0046677">
    <property type="term" value="P:response to antibiotic"/>
    <property type="evidence" value="ECO:0007669"/>
    <property type="project" value="UniProtKB-KW"/>
</dbReference>
<dbReference type="EMBL" id="QURH01000978">
    <property type="protein sequence ID" value="RFU37367.1"/>
    <property type="molecule type" value="Genomic_DNA"/>
</dbReference>
<comment type="subcellular location">
    <subcellularLocation>
        <location evidence="1">Cell membrane</location>
        <topology evidence="1">Peripheral membrane protein</topology>
    </subcellularLocation>
</comment>
<dbReference type="GO" id="GO:0016887">
    <property type="term" value="F:ATP hydrolysis activity"/>
    <property type="evidence" value="ECO:0007669"/>
    <property type="project" value="InterPro"/>
</dbReference>
<organism evidence="8 9">
    <name type="scientific">Actinomadura logoneensis</name>
    <dbReference type="NCBI Taxonomy" id="2293572"/>
    <lineage>
        <taxon>Bacteria</taxon>
        <taxon>Bacillati</taxon>
        <taxon>Actinomycetota</taxon>
        <taxon>Actinomycetes</taxon>
        <taxon>Streptosporangiales</taxon>
        <taxon>Thermomonosporaceae</taxon>
        <taxon>Actinomadura</taxon>
    </lineage>
</organism>
<dbReference type="CDD" id="cd03230">
    <property type="entry name" value="ABC_DR_subfamily_A"/>
    <property type="match status" value="1"/>
</dbReference>
<evidence type="ECO:0000256" key="3">
    <source>
        <dbReference type="ARBA" id="ARBA00022448"/>
    </source>
</evidence>
<dbReference type="Pfam" id="PF00005">
    <property type="entry name" value="ABC_tran"/>
    <property type="match status" value="1"/>
</dbReference>
<sequence>MEAAVAASALRRTYERRRKDTVVALDDLTLTIDRNEIHGLLGPNGAGKTTLVKILSTVLLPTSGTARVLGHDVVAETGAVRSLVGLVLGGDRGLYDRLTARRNLLFWGALYKLDARTVRLRADALLERVGLADRADDPVERFSRGMRQRLHLARGLLHEPRVLFLDEPTSGLDPVAATAFRRLVLDLRDEGRTFLLATHDMDEATALCDRVSLIDRGRLLLTDDTANMGRILGDRECVDFTHDDTAPEPTARAGSLAEALALLPEVTDVERLGDRWRVHTTDRAGSRRVLAWLIERDVLTARHARPTLEEVYLRTVGDRGLRV</sequence>
<dbReference type="Gene3D" id="3.40.50.300">
    <property type="entry name" value="P-loop containing nucleotide triphosphate hydrolases"/>
    <property type="match status" value="1"/>
</dbReference>
<evidence type="ECO:0000313" key="8">
    <source>
        <dbReference type="EMBL" id="RFU37367.1"/>
    </source>
</evidence>
<evidence type="ECO:0000259" key="7">
    <source>
        <dbReference type="PROSITE" id="PS50893"/>
    </source>
</evidence>
<dbReference type="SUPFAM" id="SSF52540">
    <property type="entry name" value="P-loop containing nucleoside triphosphate hydrolases"/>
    <property type="match status" value="1"/>
</dbReference>
<evidence type="ECO:0000256" key="2">
    <source>
        <dbReference type="ARBA" id="ARBA00005417"/>
    </source>
</evidence>
<dbReference type="GO" id="GO:0005886">
    <property type="term" value="C:plasma membrane"/>
    <property type="evidence" value="ECO:0007669"/>
    <property type="project" value="UniProtKB-SubCell"/>
</dbReference>
<accession>A0A372JBI3</accession>
<dbReference type="InterPro" id="IPR027417">
    <property type="entry name" value="P-loop_NTPase"/>
</dbReference>
<gene>
    <name evidence="8" type="ORF">DZF91_33230</name>
</gene>
<comment type="similarity">
    <text evidence="2">Belongs to the ABC transporter superfamily.</text>
</comment>
<dbReference type="InterPro" id="IPR050763">
    <property type="entry name" value="ABC_transporter_ATP-binding"/>
</dbReference>
<keyword evidence="6" id="KW-0046">Antibiotic resistance</keyword>
<dbReference type="SMART" id="SM00382">
    <property type="entry name" value="AAA"/>
    <property type="match status" value="1"/>
</dbReference>
<evidence type="ECO:0000256" key="5">
    <source>
        <dbReference type="ARBA" id="ARBA00022840"/>
    </source>
</evidence>
<dbReference type="InterPro" id="IPR003439">
    <property type="entry name" value="ABC_transporter-like_ATP-bd"/>
</dbReference>
<keyword evidence="4" id="KW-0547">Nucleotide-binding</keyword>
<dbReference type="OrthoDB" id="9804819at2"/>
<keyword evidence="5 8" id="KW-0067">ATP-binding</keyword>
<keyword evidence="9" id="KW-1185">Reference proteome</keyword>
<name>A0A372JBI3_9ACTN</name>
<evidence type="ECO:0000256" key="4">
    <source>
        <dbReference type="ARBA" id="ARBA00022741"/>
    </source>
</evidence>
<dbReference type="Proteomes" id="UP000261811">
    <property type="component" value="Unassembled WGS sequence"/>
</dbReference>
<dbReference type="RefSeq" id="WP_117361009.1">
    <property type="nucleotide sequence ID" value="NZ_QURH01000978.1"/>
</dbReference>
<evidence type="ECO:0000313" key="9">
    <source>
        <dbReference type="Proteomes" id="UP000261811"/>
    </source>
</evidence>
<dbReference type="PANTHER" id="PTHR42711">
    <property type="entry name" value="ABC TRANSPORTER ATP-BINDING PROTEIN"/>
    <property type="match status" value="1"/>
</dbReference>
<evidence type="ECO:0000256" key="6">
    <source>
        <dbReference type="ARBA" id="ARBA00023251"/>
    </source>
</evidence>
<protein>
    <submittedName>
        <fullName evidence="8">ABC transporter ATP-binding protein</fullName>
    </submittedName>
</protein>
<evidence type="ECO:0000256" key="1">
    <source>
        <dbReference type="ARBA" id="ARBA00004202"/>
    </source>
</evidence>
<keyword evidence="3" id="KW-0813">Transport</keyword>
<reference evidence="8 9" key="1">
    <citation type="submission" date="2018-08" db="EMBL/GenBank/DDBJ databases">
        <title>Actinomadura jelena sp. nov., a novel Actinomycete isolated from soil in Chad.</title>
        <authorList>
            <person name="Shi L."/>
        </authorList>
    </citation>
    <scope>NUCLEOTIDE SEQUENCE [LARGE SCALE GENOMIC DNA]</scope>
    <source>
        <strain evidence="8 9">NEAU-G17</strain>
    </source>
</reference>
<proteinExistence type="inferred from homology"/>
<dbReference type="InterPro" id="IPR003593">
    <property type="entry name" value="AAA+_ATPase"/>
</dbReference>
<dbReference type="AlphaFoldDB" id="A0A372JBI3"/>